<gene>
    <name evidence="1" type="ORF">L6164_028277</name>
</gene>
<sequence>MESPAKSMLRLLEAKQAVGKRFDKVEDPKQLTGCIARARFRIDACSPSFLISSCGCRNRIKRVTLGSS</sequence>
<dbReference type="Proteomes" id="UP000828941">
    <property type="component" value="Chromosome 11"/>
</dbReference>
<organism evidence="1 2">
    <name type="scientific">Bauhinia variegata</name>
    <name type="common">Purple orchid tree</name>
    <name type="synonym">Phanera variegata</name>
    <dbReference type="NCBI Taxonomy" id="167791"/>
    <lineage>
        <taxon>Eukaryota</taxon>
        <taxon>Viridiplantae</taxon>
        <taxon>Streptophyta</taxon>
        <taxon>Embryophyta</taxon>
        <taxon>Tracheophyta</taxon>
        <taxon>Spermatophyta</taxon>
        <taxon>Magnoliopsida</taxon>
        <taxon>eudicotyledons</taxon>
        <taxon>Gunneridae</taxon>
        <taxon>Pentapetalae</taxon>
        <taxon>rosids</taxon>
        <taxon>fabids</taxon>
        <taxon>Fabales</taxon>
        <taxon>Fabaceae</taxon>
        <taxon>Cercidoideae</taxon>
        <taxon>Cercideae</taxon>
        <taxon>Bauhiniinae</taxon>
        <taxon>Bauhinia</taxon>
    </lineage>
</organism>
<proteinExistence type="predicted"/>
<protein>
    <submittedName>
        <fullName evidence="1">Uncharacterized protein</fullName>
    </submittedName>
</protein>
<dbReference type="EMBL" id="CM039436">
    <property type="protein sequence ID" value="KAI4315474.1"/>
    <property type="molecule type" value="Genomic_DNA"/>
</dbReference>
<keyword evidence="2" id="KW-1185">Reference proteome</keyword>
<evidence type="ECO:0000313" key="1">
    <source>
        <dbReference type="EMBL" id="KAI4315474.1"/>
    </source>
</evidence>
<evidence type="ECO:0000313" key="2">
    <source>
        <dbReference type="Proteomes" id="UP000828941"/>
    </source>
</evidence>
<comment type="caution">
    <text evidence="1">The sequence shown here is derived from an EMBL/GenBank/DDBJ whole genome shotgun (WGS) entry which is preliminary data.</text>
</comment>
<name>A0ACB9LVX0_BAUVA</name>
<reference evidence="1 2" key="1">
    <citation type="journal article" date="2022" name="DNA Res.">
        <title>Chromosomal-level genome assembly of the orchid tree Bauhinia variegata (Leguminosae; Cercidoideae) supports the allotetraploid origin hypothesis of Bauhinia.</title>
        <authorList>
            <person name="Zhong Y."/>
            <person name="Chen Y."/>
            <person name="Zheng D."/>
            <person name="Pang J."/>
            <person name="Liu Y."/>
            <person name="Luo S."/>
            <person name="Meng S."/>
            <person name="Qian L."/>
            <person name="Wei D."/>
            <person name="Dai S."/>
            <person name="Zhou R."/>
        </authorList>
    </citation>
    <scope>NUCLEOTIDE SEQUENCE [LARGE SCALE GENOMIC DNA]</scope>
    <source>
        <strain evidence="1">BV-YZ2020</strain>
    </source>
</reference>
<accession>A0ACB9LVX0</accession>